<keyword evidence="9" id="KW-1185">Reference proteome</keyword>
<dbReference type="SMART" id="SM00065">
    <property type="entry name" value="GAF"/>
    <property type="match status" value="1"/>
</dbReference>
<dbReference type="Proteomes" id="UP000823588">
    <property type="component" value="Unassembled WGS sequence"/>
</dbReference>
<dbReference type="InterPro" id="IPR050736">
    <property type="entry name" value="Sensor_HK_Regulatory"/>
</dbReference>
<dbReference type="Gene3D" id="3.30.565.10">
    <property type="entry name" value="Histidine kinase-like ATPase, C-terminal domain"/>
    <property type="match status" value="1"/>
</dbReference>
<evidence type="ECO:0000259" key="7">
    <source>
        <dbReference type="PROSITE" id="PS50109"/>
    </source>
</evidence>
<dbReference type="EC" id="2.7.13.3" evidence="2"/>
<dbReference type="Pfam" id="PF02518">
    <property type="entry name" value="HATPase_c"/>
    <property type="match status" value="1"/>
</dbReference>
<comment type="caution">
    <text evidence="8">The sequence shown here is derived from an EMBL/GenBank/DDBJ whole genome shotgun (WGS) entry which is preliminary data.</text>
</comment>
<proteinExistence type="predicted"/>
<dbReference type="SUPFAM" id="SSF55874">
    <property type="entry name" value="ATPase domain of HSP90 chaperone/DNA topoisomerase II/histidine kinase"/>
    <property type="match status" value="1"/>
</dbReference>
<dbReference type="InterPro" id="IPR003018">
    <property type="entry name" value="GAF"/>
</dbReference>
<evidence type="ECO:0000256" key="6">
    <source>
        <dbReference type="ARBA" id="ARBA00023012"/>
    </source>
</evidence>
<dbReference type="InterPro" id="IPR036890">
    <property type="entry name" value="HATPase_C_sf"/>
</dbReference>
<dbReference type="SMART" id="SM00388">
    <property type="entry name" value="HisKA"/>
    <property type="match status" value="1"/>
</dbReference>
<accession>A0A8T4GHM7</accession>
<keyword evidence="6" id="KW-0902">Two-component regulatory system</keyword>
<dbReference type="CDD" id="cd00082">
    <property type="entry name" value="HisKA"/>
    <property type="match status" value="1"/>
</dbReference>
<dbReference type="InterPro" id="IPR003594">
    <property type="entry name" value="HATPase_dom"/>
</dbReference>
<dbReference type="InterPro" id="IPR036097">
    <property type="entry name" value="HisK_dim/P_sf"/>
</dbReference>
<dbReference type="OrthoDB" id="8127at2157"/>
<name>A0A8T4GHM7_9EURY</name>
<evidence type="ECO:0000256" key="3">
    <source>
        <dbReference type="ARBA" id="ARBA00022553"/>
    </source>
</evidence>
<reference evidence="8" key="1">
    <citation type="submission" date="2021-03" db="EMBL/GenBank/DDBJ databases">
        <title>Genomic Encyclopedia of Type Strains, Phase IV (KMG-IV): sequencing the most valuable type-strain genomes for metagenomic binning, comparative biology and taxonomic classification.</title>
        <authorList>
            <person name="Goeker M."/>
        </authorList>
    </citation>
    <scope>NUCLEOTIDE SEQUENCE</scope>
    <source>
        <strain evidence="8">DSM 23564</strain>
    </source>
</reference>
<keyword evidence="4" id="KW-0808">Transferase</keyword>
<dbReference type="SUPFAM" id="SSF47384">
    <property type="entry name" value="Homodimeric domain of signal transducing histidine kinase"/>
    <property type="match status" value="1"/>
</dbReference>
<evidence type="ECO:0000256" key="2">
    <source>
        <dbReference type="ARBA" id="ARBA00012438"/>
    </source>
</evidence>
<protein>
    <recommendedName>
        <fullName evidence="2">histidine kinase</fullName>
        <ecNumber evidence="2">2.7.13.3</ecNumber>
    </recommendedName>
</protein>
<dbReference type="InterPro" id="IPR005467">
    <property type="entry name" value="His_kinase_dom"/>
</dbReference>
<dbReference type="AlphaFoldDB" id="A0A8T4GHM7"/>
<keyword evidence="5 8" id="KW-0418">Kinase</keyword>
<evidence type="ECO:0000313" key="8">
    <source>
        <dbReference type="EMBL" id="MBP1924028.1"/>
    </source>
</evidence>
<feature type="domain" description="Histidine kinase" evidence="7">
    <location>
        <begin position="325"/>
        <end position="521"/>
    </location>
</feature>
<dbReference type="RefSeq" id="WP_209487202.1">
    <property type="nucleotide sequence ID" value="NZ_JAGGKQ010000041.1"/>
</dbReference>
<dbReference type="EMBL" id="JAGGKQ010000041">
    <property type="protein sequence ID" value="MBP1924028.1"/>
    <property type="molecule type" value="Genomic_DNA"/>
</dbReference>
<comment type="catalytic activity">
    <reaction evidence="1">
        <text>ATP + protein L-histidine = ADP + protein N-phospho-L-histidine.</text>
        <dbReference type="EC" id="2.7.13.3"/>
    </reaction>
</comment>
<evidence type="ECO:0000256" key="5">
    <source>
        <dbReference type="ARBA" id="ARBA00022777"/>
    </source>
</evidence>
<dbReference type="Gene3D" id="3.30.450.40">
    <property type="match status" value="1"/>
</dbReference>
<dbReference type="InterPro" id="IPR004358">
    <property type="entry name" value="Sig_transdc_His_kin-like_C"/>
</dbReference>
<organism evidence="8 9">
    <name type="scientific">Halorubrum alkaliphilum</name>
    <dbReference type="NCBI Taxonomy" id="261290"/>
    <lineage>
        <taxon>Archaea</taxon>
        <taxon>Methanobacteriati</taxon>
        <taxon>Methanobacteriota</taxon>
        <taxon>Stenosarchaea group</taxon>
        <taxon>Halobacteria</taxon>
        <taxon>Halobacteriales</taxon>
        <taxon>Haloferacaceae</taxon>
        <taxon>Halorubrum</taxon>
    </lineage>
</organism>
<dbReference type="Gene3D" id="1.10.287.130">
    <property type="match status" value="1"/>
</dbReference>
<dbReference type="PRINTS" id="PR00344">
    <property type="entry name" value="BCTRLSENSOR"/>
</dbReference>
<evidence type="ECO:0000256" key="1">
    <source>
        <dbReference type="ARBA" id="ARBA00000085"/>
    </source>
</evidence>
<dbReference type="SUPFAM" id="SSF55781">
    <property type="entry name" value="GAF domain-like"/>
    <property type="match status" value="1"/>
</dbReference>
<dbReference type="PANTHER" id="PTHR43711">
    <property type="entry name" value="TWO-COMPONENT HISTIDINE KINASE"/>
    <property type="match status" value="1"/>
</dbReference>
<evidence type="ECO:0000313" key="9">
    <source>
        <dbReference type="Proteomes" id="UP000823588"/>
    </source>
</evidence>
<evidence type="ECO:0000256" key="4">
    <source>
        <dbReference type="ARBA" id="ARBA00022679"/>
    </source>
</evidence>
<dbReference type="Pfam" id="PF00512">
    <property type="entry name" value="HisKA"/>
    <property type="match status" value="1"/>
</dbReference>
<dbReference type="InterPro" id="IPR003661">
    <property type="entry name" value="HisK_dim/P_dom"/>
</dbReference>
<sequence>MYRRSVVAFLGDDPGVRTRVSRATETLRAESDTPEFVAFDPVDLIGSTDEDTNPLTDVRAVVTAPGALDDEGIRDWIHTRFAHAHVVAVTDITDVEAVRRLLSTGVDDVVTTERTTGTEGAKPDRDPLVDRLSEAVDRRQPELAPPVVDRLGDVLLDAGTTLMSAHADEVETKINWTMANVGDTAGLDRIHCYLHDEDAERFEPAYGWRRVDDDSPPRSFDDFPEIDRLETFENVVRPFVPAEGRTTPGRNSRSSPPATVHVPLVVDWELIGVVAFERDDPRQWTDEEVDLYRTFGDLIAYTIARTERRLELRQQTERLEQFSAVVSHDLRNPLNVLSGYLEMVENDVDPSKYGAMDRALNRMETLIHDLLVLARDGEAIGDTEPVSLTTVAEKAWSLIRAPNATLMISGEIGNVTADPNRLQQLFENLFRNAVDHGGAEVTVEIGPRTAQSGVAGMYVADDGPGFPSDAKDALFDSGFSTADSSGIGLAIVQRIADAHGWEIDVRNDDGAVFDFSFERGPEATIH</sequence>
<dbReference type="SMART" id="SM00387">
    <property type="entry name" value="HATPase_c"/>
    <property type="match status" value="1"/>
</dbReference>
<keyword evidence="3" id="KW-0597">Phosphoprotein</keyword>
<gene>
    <name evidence="8" type="ORF">J2751_003076</name>
</gene>
<dbReference type="PANTHER" id="PTHR43711:SF1">
    <property type="entry name" value="HISTIDINE KINASE 1"/>
    <property type="match status" value="1"/>
</dbReference>
<dbReference type="PROSITE" id="PS50109">
    <property type="entry name" value="HIS_KIN"/>
    <property type="match status" value="1"/>
</dbReference>
<dbReference type="InterPro" id="IPR029016">
    <property type="entry name" value="GAF-like_dom_sf"/>
</dbReference>
<dbReference type="GO" id="GO:0000155">
    <property type="term" value="F:phosphorelay sensor kinase activity"/>
    <property type="evidence" value="ECO:0007669"/>
    <property type="project" value="InterPro"/>
</dbReference>
<dbReference type="Pfam" id="PF13492">
    <property type="entry name" value="GAF_3"/>
    <property type="match status" value="1"/>
</dbReference>